<feature type="domain" description="MOSC" evidence="2">
    <location>
        <begin position="244"/>
        <end position="371"/>
    </location>
</feature>
<dbReference type="SUPFAM" id="SSF50800">
    <property type="entry name" value="PK beta-barrel domain-like"/>
    <property type="match status" value="1"/>
</dbReference>
<dbReference type="GO" id="GO:0003824">
    <property type="term" value="F:catalytic activity"/>
    <property type="evidence" value="ECO:0007669"/>
    <property type="project" value="InterPro"/>
</dbReference>
<dbReference type="Proteomes" id="UP000186955">
    <property type="component" value="Unassembled WGS sequence"/>
</dbReference>
<gene>
    <name evidence="3" type="ORF">PENSUB_2191</name>
</gene>
<dbReference type="AlphaFoldDB" id="A0A1Q5URS2"/>
<comment type="caution">
    <text evidence="3">The sequence shown here is derived from an EMBL/GenBank/DDBJ whole genome shotgun (WGS) entry which is preliminary data.</text>
</comment>
<keyword evidence="1" id="KW-0472">Membrane</keyword>
<dbReference type="PANTHER" id="PTHR14237:SF34">
    <property type="entry name" value="MOSC DOMAIN PROTEIN (AFU_ORTHOLOGUE AFUA_2G07820)"/>
    <property type="match status" value="1"/>
</dbReference>
<organism evidence="3 4">
    <name type="scientific">Penicillium subrubescens</name>
    <dbReference type="NCBI Taxonomy" id="1316194"/>
    <lineage>
        <taxon>Eukaryota</taxon>
        <taxon>Fungi</taxon>
        <taxon>Dikarya</taxon>
        <taxon>Ascomycota</taxon>
        <taxon>Pezizomycotina</taxon>
        <taxon>Eurotiomycetes</taxon>
        <taxon>Eurotiomycetidae</taxon>
        <taxon>Eurotiales</taxon>
        <taxon>Aspergillaceae</taxon>
        <taxon>Penicillium</taxon>
    </lineage>
</organism>
<feature type="transmembrane region" description="Helical" evidence="1">
    <location>
        <begin position="238"/>
        <end position="260"/>
    </location>
</feature>
<keyword evidence="4" id="KW-1185">Reference proteome</keyword>
<dbReference type="GO" id="GO:0030151">
    <property type="term" value="F:molybdenum ion binding"/>
    <property type="evidence" value="ECO:0007669"/>
    <property type="project" value="InterPro"/>
</dbReference>
<dbReference type="PROSITE" id="PS51340">
    <property type="entry name" value="MOSC"/>
    <property type="match status" value="1"/>
</dbReference>
<protein>
    <recommendedName>
        <fullName evidence="2">MOSC domain-containing protein</fullName>
    </recommendedName>
</protein>
<keyword evidence="1" id="KW-0812">Transmembrane</keyword>
<dbReference type="STRING" id="1316194.A0A1Q5URS2"/>
<dbReference type="InterPro" id="IPR005303">
    <property type="entry name" value="MOCOS_middle"/>
</dbReference>
<sequence>MKISQLYVYPIKSLRPTEITSGELTKLGFRYDRRFMLLKVVPGENENGSGPTLENMHIPKYPEMGLFRTEIEEAKSEGETGKLVVTYTPPSSSDANDVSGSSDSEDIQIKAKSKRLKIPLEPETKTLKPFAVTMHSSPTTGYDMGSRYNDWFSACFGYPVVLVYLGTNTRSVLGTLAPAKRNNESWWSIWKQELVLPGTSNVHGSKMLEQWLVPFSLGYITLNAVSWCHTRIETGTSAAAAIGVTAVALILLWTVVNTFVNRRHEARIGFADCAPFLVISQTSVDNVSGRLDGDEEVDLTKFRPNVVVEGAGVAFEEDFWAELAVGSNGNAGAGKNSKVKLLLTGNCVRCQSLNVDFATGKMGTDWPGLTN</sequence>
<proteinExistence type="predicted"/>
<dbReference type="GO" id="GO:0030170">
    <property type="term" value="F:pyridoxal phosphate binding"/>
    <property type="evidence" value="ECO:0007669"/>
    <property type="project" value="InterPro"/>
</dbReference>
<keyword evidence="1" id="KW-1133">Transmembrane helix</keyword>
<dbReference type="Pfam" id="PF03476">
    <property type="entry name" value="MOSC_N"/>
    <property type="match status" value="1"/>
</dbReference>
<evidence type="ECO:0000313" key="3">
    <source>
        <dbReference type="EMBL" id="OKP15149.1"/>
    </source>
</evidence>
<reference evidence="3 4" key="1">
    <citation type="submission" date="2016-10" db="EMBL/GenBank/DDBJ databases">
        <title>Genome sequence of the ascomycete fungus Penicillium subrubescens.</title>
        <authorList>
            <person name="De Vries R.P."/>
            <person name="Peng M."/>
            <person name="Dilokpimol A."/>
            <person name="Hilden K."/>
            <person name="Makela M.R."/>
            <person name="Grigoriev I."/>
            <person name="Riley R."/>
            <person name="Granchi Z."/>
        </authorList>
    </citation>
    <scope>NUCLEOTIDE SEQUENCE [LARGE SCALE GENOMIC DNA]</scope>
    <source>
        <strain evidence="3 4">CBS 132785</strain>
    </source>
</reference>
<evidence type="ECO:0000256" key="1">
    <source>
        <dbReference type="SAM" id="Phobius"/>
    </source>
</evidence>
<accession>A0A1Q5URS2</accession>
<name>A0A1Q5URS2_9EURO</name>
<dbReference type="InterPro" id="IPR011037">
    <property type="entry name" value="Pyrv_Knase-like_insert_dom_sf"/>
</dbReference>
<dbReference type="PANTHER" id="PTHR14237">
    <property type="entry name" value="MOLYBDOPTERIN COFACTOR SULFURASE MOSC"/>
    <property type="match status" value="1"/>
</dbReference>
<dbReference type="EMBL" id="MNBE01000023">
    <property type="protein sequence ID" value="OKP15149.1"/>
    <property type="molecule type" value="Genomic_DNA"/>
</dbReference>
<evidence type="ECO:0000259" key="2">
    <source>
        <dbReference type="PROSITE" id="PS51340"/>
    </source>
</evidence>
<dbReference type="SUPFAM" id="SSF141673">
    <property type="entry name" value="MOSC N-terminal domain-like"/>
    <property type="match status" value="2"/>
</dbReference>
<dbReference type="InterPro" id="IPR005302">
    <property type="entry name" value="MoCF_Sase_C"/>
</dbReference>
<dbReference type="Pfam" id="PF03473">
    <property type="entry name" value="MOSC"/>
    <property type="match status" value="1"/>
</dbReference>
<evidence type="ECO:0000313" key="4">
    <source>
        <dbReference type="Proteomes" id="UP000186955"/>
    </source>
</evidence>